<keyword evidence="3 5" id="KW-0378">Hydrolase</keyword>
<dbReference type="InterPro" id="IPR020579">
    <property type="entry name" value="Exonuc_VII_lsu_C"/>
</dbReference>
<dbReference type="GO" id="GO:0006308">
    <property type="term" value="P:DNA catabolic process"/>
    <property type="evidence" value="ECO:0007669"/>
    <property type="project" value="UniProtKB-UniRule"/>
</dbReference>
<keyword evidence="4 5" id="KW-0269">Exonuclease</keyword>
<evidence type="ECO:0000256" key="1">
    <source>
        <dbReference type="ARBA" id="ARBA00022490"/>
    </source>
</evidence>
<dbReference type="AlphaFoldDB" id="A0A3P3XUJ1"/>
<dbReference type="Pfam" id="PF13742">
    <property type="entry name" value="tRNA_anti_2"/>
    <property type="match status" value="1"/>
</dbReference>
<keyword evidence="2 5" id="KW-0540">Nuclease</keyword>
<dbReference type="GO" id="GO:0008855">
    <property type="term" value="F:exodeoxyribonuclease VII activity"/>
    <property type="evidence" value="ECO:0007669"/>
    <property type="project" value="UniProtKB-UniRule"/>
</dbReference>
<reference evidence="9" key="1">
    <citation type="submission" date="2017-02" db="EMBL/GenBank/DDBJ databases">
        <authorList>
            <person name="Regsiter A."/>
            <person name="William W."/>
        </authorList>
    </citation>
    <scope>NUCLEOTIDE SEQUENCE</scope>
    <source>
        <strain evidence="9">BdmA 4</strain>
    </source>
</reference>
<comment type="subcellular location">
    <subcellularLocation>
        <location evidence="5 6">Cytoplasm</location>
    </subcellularLocation>
</comment>
<evidence type="ECO:0000256" key="5">
    <source>
        <dbReference type="HAMAP-Rule" id="MF_00378"/>
    </source>
</evidence>
<dbReference type="Pfam" id="PF02601">
    <property type="entry name" value="Exonuc_VII_L"/>
    <property type="match status" value="1"/>
</dbReference>
<evidence type="ECO:0000256" key="6">
    <source>
        <dbReference type="RuleBase" id="RU004355"/>
    </source>
</evidence>
<dbReference type="PANTHER" id="PTHR30008">
    <property type="entry name" value="EXODEOXYRIBONUCLEASE 7 LARGE SUBUNIT"/>
    <property type="match status" value="1"/>
</dbReference>
<feature type="domain" description="OB-fold nucleic acid binding" evidence="8">
    <location>
        <begin position="17"/>
        <end position="110"/>
    </location>
</feature>
<dbReference type="PANTHER" id="PTHR30008:SF0">
    <property type="entry name" value="EXODEOXYRIBONUCLEASE 7 LARGE SUBUNIT"/>
    <property type="match status" value="1"/>
</dbReference>
<dbReference type="CDD" id="cd04489">
    <property type="entry name" value="ExoVII_LU_OBF"/>
    <property type="match status" value="1"/>
</dbReference>
<dbReference type="InterPro" id="IPR003753">
    <property type="entry name" value="Exonuc_VII_L"/>
</dbReference>
<dbReference type="NCBIfam" id="TIGR00237">
    <property type="entry name" value="xseA"/>
    <property type="match status" value="1"/>
</dbReference>
<comment type="similarity">
    <text evidence="5 6">Belongs to the XseA family.</text>
</comment>
<accession>A0A3P3XUJ1</accession>
<protein>
    <recommendedName>
        <fullName evidence="5">Exodeoxyribonuclease 7 large subunit</fullName>
        <ecNumber evidence="5">3.1.11.6</ecNumber>
    </recommendedName>
    <alternativeName>
        <fullName evidence="5">Exodeoxyribonuclease VII large subunit</fullName>
        <shortName evidence="5">Exonuclease VII large subunit</shortName>
    </alternativeName>
</protein>
<dbReference type="InterPro" id="IPR025824">
    <property type="entry name" value="OB-fold_nuc-bd_dom"/>
</dbReference>
<evidence type="ECO:0000256" key="4">
    <source>
        <dbReference type="ARBA" id="ARBA00022839"/>
    </source>
</evidence>
<name>A0A3P3XUJ1_9SPIR</name>
<keyword evidence="1 5" id="KW-0963">Cytoplasm</keyword>
<dbReference type="HAMAP" id="MF_00378">
    <property type="entry name" value="Exonuc_7_L"/>
    <property type="match status" value="1"/>
</dbReference>
<sequence length="430" mass="47422">MEFDGALKDFESSLSPLTVSQITSLIRDDLENKYPDITVEGEISNCKTAASGHLYFSLKDEQAVLQAVMFRRDMLSLSFVPRDGMKVWARGGISVYPGRGQYQLITRSMRKAGLGDILAMLEERKQRFAKEGLFDESRKKPIPVLPSRIAVVTSPTGAAVRDVIRVLHRRNPKVSILVLPALVQGEEAAISIAARIRQANLWNLADVLIVGRGGGSIEDLLPFSEEIVVRAIAESHIPVISAVGHETDWALSDYAADLRAPTPSAAAEMACSDINLIYKEITHFETVLAQSMQQALVHAQQRLSAVSPRNMEGILVRRHLLLEQQFDTAIETIRQSMQKKMDACSNRLTLASSAVELSNPRAIMKRGFSVVEKQSRTRPQGQNGEIEIVRSAKTLTAGDEVHILFYEGEADASIQGTVPGDGRSKEHERL</sequence>
<dbReference type="EMBL" id="FWDO01000007">
    <property type="protein sequence ID" value="SLM19729.1"/>
    <property type="molecule type" value="Genomic_DNA"/>
</dbReference>
<comment type="catalytic activity">
    <reaction evidence="5 6">
        <text>Exonucleolytic cleavage in either 5'- to 3'- or 3'- to 5'-direction to yield nucleoside 5'-phosphates.</text>
        <dbReference type="EC" id="3.1.11.6"/>
    </reaction>
</comment>
<evidence type="ECO:0000259" key="8">
    <source>
        <dbReference type="Pfam" id="PF13742"/>
    </source>
</evidence>
<feature type="domain" description="Exonuclease VII large subunit C-terminal" evidence="7">
    <location>
        <begin position="133"/>
        <end position="340"/>
    </location>
</feature>
<comment type="subunit">
    <text evidence="5">Heterooligomer composed of large and small subunits.</text>
</comment>
<proteinExistence type="inferred from homology"/>
<dbReference type="GO" id="GO:0003676">
    <property type="term" value="F:nucleic acid binding"/>
    <property type="evidence" value="ECO:0007669"/>
    <property type="project" value="InterPro"/>
</dbReference>
<evidence type="ECO:0000259" key="7">
    <source>
        <dbReference type="Pfam" id="PF02601"/>
    </source>
</evidence>
<evidence type="ECO:0000313" key="9">
    <source>
        <dbReference type="EMBL" id="SLM19729.1"/>
    </source>
</evidence>
<organism evidence="9">
    <name type="scientific">uncultured spirochete</name>
    <dbReference type="NCBI Taxonomy" id="156406"/>
    <lineage>
        <taxon>Bacteria</taxon>
        <taxon>Pseudomonadati</taxon>
        <taxon>Spirochaetota</taxon>
        <taxon>Spirochaetia</taxon>
        <taxon>Spirochaetales</taxon>
        <taxon>environmental samples</taxon>
    </lineage>
</organism>
<dbReference type="EC" id="3.1.11.6" evidence="5"/>
<evidence type="ECO:0000256" key="2">
    <source>
        <dbReference type="ARBA" id="ARBA00022722"/>
    </source>
</evidence>
<evidence type="ECO:0000256" key="3">
    <source>
        <dbReference type="ARBA" id="ARBA00022801"/>
    </source>
</evidence>
<comment type="function">
    <text evidence="5">Bidirectionally degrades single-stranded DNA into large acid-insoluble oligonucleotides, which are then degraded further into small acid-soluble oligonucleotides.</text>
</comment>
<gene>
    <name evidence="5 9" type="primary">xseA</name>
    <name evidence="9" type="ORF">SPIRO4BDMA_70151</name>
</gene>
<dbReference type="GO" id="GO:0005737">
    <property type="term" value="C:cytoplasm"/>
    <property type="evidence" value="ECO:0007669"/>
    <property type="project" value="UniProtKB-SubCell"/>
</dbReference>
<dbReference type="GO" id="GO:0009318">
    <property type="term" value="C:exodeoxyribonuclease VII complex"/>
    <property type="evidence" value="ECO:0007669"/>
    <property type="project" value="UniProtKB-UniRule"/>
</dbReference>